<sequence length="258" mass="30255">MIPKVIHYIWLGDTMPNELQNYVNSWEKALPDYTFIKWSMSNWNNESKYPIVRDCLANKMYAHASDIIRLDVLLSYGGIYLDTDVSIHKSFDSLLDTPLFLGRIYRNLLGSAVIGSEKNNQLLKTILKEYENITLNEIKYGNRFDTNNSTLTYFFLDNYNDFKLDNVNQTMNDGTKIFKKEYFEQPSVNSHINYAVHHYMGSWRNKTNSAFEKFKVISRFLIPPYIYGQISSSRGAKKNNRFDVYKKSATNLSRDFKE</sequence>
<dbReference type="Gene3D" id="3.90.550.20">
    <property type="match status" value="1"/>
</dbReference>
<name>A0A2T0W6Y8_9LACT</name>
<dbReference type="PANTHER" id="PTHR32385:SF15">
    <property type="entry name" value="INOSITOL PHOSPHOCERAMIDE MANNOSYLTRANSFERASE 1"/>
    <property type="match status" value="1"/>
</dbReference>
<dbReference type="GO" id="GO:0051999">
    <property type="term" value="P:mannosyl-inositol phosphorylceramide biosynthetic process"/>
    <property type="evidence" value="ECO:0007669"/>
    <property type="project" value="TreeGrafter"/>
</dbReference>
<comment type="caution">
    <text evidence="2">The sequence shown here is derived from an EMBL/GenBank/DDBJ whole genome shotgun (WGS) entry which is preliminary data.</text>
</comment>
<dbReference type="OrthoDB" id="9802987at2"/>
<dbReference type="InterPro" id="IPR051706">
    <property type="entry name" value="Glycosyltransferase_domain"/>
</dbReference>
<evidence type="ECO:0000313" key="3">
    <source>
        <dbReference type="Proteomes" id="UP000238205"/>
    </source>
</evidence>
<dbReference type="Pfam" id="PF04488">
    <property type="entry name" value="Gly_transf_sug"/>
    <property type="match status" value="1"/>
</dbReference>
<keyword evidence="1 2" id="KW-0808">Transferase</keyword>
<dbReference type="AlphaFoldDB" id="A0A2T0W6Y8"/>
<dbReference type="Proteomes" id="UP000238205">
    <property type="component" value="Unassembled WGS sequence"/>
</dbReference>
<reference evidence="2 3" key="1">
    <citation type="submission" date="2018-03" db="EMBL/GenBank/DDBJ databases">
        <title>Genomic Encyclopedia of Archaeal and Bacterial Type Strains, Phase II (KMG-II): from individual species to whole genera.</title>
        <authorList>
            <person name="Goeker M."/>
        </authorList>
    </citation>
    <scope>NUCLEOTIDE SEQUENCE [LARGE SCALE GENOMIC DNA]</scope>
    <source>
        <strain evidence="2 3">DSM 13175</strain>
    </source>
</reference>
<dbReference type="GO" id="GO:0016020">
    <property type="term" value="C:membrane"/>
    <property type="evidence" value="ECO:0007669"/>
    <property type="project" value="GOC"/>
</dbReference>
<dbReference type="InterPro" id="IPR007577">
    <property type="entry name" value="GlycoTrfase_DXD_sugar-bd_CS"/>
</dbReference>
<keyword evidence="3" id="KW-1185">Reference proteome</keyword>
<evidence type="ECO:0000256" key="1">
    <source>
        <dbReference type="ARBA" id="ARBA00022679"/>
    </source>
</evidence>
<dbReference type="InterPro" id="IPR029044">
    <property type="entry name" value="Nucleotide-diphossugar_trans"/>
</dbReference>
<dbReference type="EMBL" id="PVTO01000011">
    <property type="protein sequence ID" value="PRY82462.1"/>
    <property type="molecule type" value="Genomic_DNA"/>
</dbReference>
<gene>
    <name evidence="2" type="ORF">CLV38_11112</name>
</gene>
<dbReference type="SUPFAM" id="SSF53448">
    <property type="entry name" value="Nucleotide-diphospho-sugar transferases"/>
    <property type="match status" value="1"/>
</dbReference>
<evidence type="ECO:0000313" key="2">
    <source>
        <dbReference type="EMBL" id="PRY82462.1"/>
    </source>
</evidence>
<dbReference type="RefSeq" id="WP_106193217.1">
    <property type="nucleotide sequence ID" value="NZ_PVTO01000011.1"/>
</dbReference>
<proteinExistence type="predicted"/>
<organism evidence="2 3">
    <name type="scientific">Alkalibacterium olivapovliticus</name>
    <dbReference type="NCBI Taxonomy" id="99907"/>
    <lineage>
        <taxon>Bacteria</taxon>
        <taxon>Bacillati</taxon>
        <taxon>Bacillota</taxon>
        <taxon>Bacilli</taxon>
        <taxon>Lactobacillales</taxon>
        <taxon>Carnobacteriaceae</taxon>
        <taxon>Alkalibacterium</taxon>
    </lineage>
</organism>
<dbReference type="PANTHER" id="PTHR32385">
    <property type="entry name" value="MANNOSYL PHOSPHORYLINOSITOL CERAMIDE SYNTHASE"/>
    <property type="match status" value="1"/>
</dbReference>
<dbReference type="GO" id="GO:0000030">
    <property type="term" value="F:mannosyltransferase activity"/>
    <property type="evidence" value="ECO:0007669"/>
    <property type="project" value="TreeGrafter"/>
</dbReference>
<protein>
    <submittedName>
        <fullName evidence="2">Glycosyl transferase-like sugar-binding protein</fullName>
    </submittedName>
</protein>
<accession>A0A2T0W6Y8</accession>